<reference evidence="1 2" key="1">
    <citation type="journal article" date="2021" name="bioRxiv">
        <title>Chromosome-scale and haplotype-resolved genome assembly of a tetraploid potato cultivar.</title>
        <authorList>
            <person name="Sun H."/>
            <person name="Jiao W.-B."/>
            <person name="Krause K."/>
            <person name="Campoy J.A."/>
            <person name="Goel M."/>
            <person name="Folz-Donahue K."/>
            <person name="Kukat C."/>
            <person name="Huettel B."/>
            <person name="Schneeberger K."/>
        </authorList>
    </citation>
    <scope>NUCLEOTIDE SEQUENCE [LARGE SCALE GENOMIC DNA]</scope>
    <source>
        <strain evidence="1">SolTubOtavaFocal</strain>
        <tissue evidence="1">Leaves</tissue>
    </source>
</reference>
<accession>A0ABQ7TYS3</accession>
<proteinExistence type="predicted"/>
<sequence>MKISKGTLMWLCNSFKEASVIKGKSFKTWKCKDISISIYCSLKFNKFGRFISVIQLMAMIVYKSRTERKVVSGERIATKKYYRKRNGAMETKARHQHFPIVTKYPPEQKLETGFNRPGGSRRDAEHILLGDWRRRNHPLLLEWWKPTAGAFHADTIFDWFWVWILGLPLQLWNDKVMKQIRDLCGGWLETEEETQLKNHLRWARLRVMGPRGEKIPSSIEISDRDLIFTLPVWIDAPVRYRKKEEDGLMDR</sequence>
<protein>
    <recommendedName>
        <fullName evidence="3">DUF4283 domain-containing protein</fullName>
    </recommendedName>
</protein>
<dbReference type="EMBL" id="JAIVGD010000028">
    <property type="protein sequence ID" value="KAH0738545.1"/>
    <property type="molecule type" value="Genomic_DNA"/>
</dbReference>
<gene>
    <name evidence="1" type="ORF">KY290_037250</name>
</gene>
<keyword evidence="2" id="KW-1185">Reference proteome</keyword>
<dbReference type="Proteomes" id="UP000826656">
    <property type="component" value="Unassembled WGS sequence"/>
</dbReference>
<name>A0ABQ7TYS3_SOLTU</name>
<comment type="caution">
    <text evidence="1">The sequence shown here is derived from an EMBL/GenBank/DDBJ whole genome shotgun (WGS) entry which is preliminary data.</text>
</comment>
<dbReference type="PANTHER" id="PTHR34427:SF10">
    <property type="entry name" value="DUF4283 DOMAIN-CONTAINING PROTEIN"/>
    <property type="match status" value="1"/>
</dbReference>
<evidence type="ECO:0008006" key="3">
    <source>
        <dbReference type="Google" id="ProtNLM"/>
    </source>
</evidence>
<organism evidence="1 2">
    <name type="scientific">Solanum tuberosum</name>
    <name type="common">Potato</name>
    <dbReference type="NCBI Taxonomy" id="4113"/>
    <lineage>
        <taxon>Eukaryota</taxon>
        <taxon>Viridiplantae</taxon>
        <taxon>Streptophyta</taxon>
        <taxon>Embryophyta</taxon>
        <taxon>Tracheophyta</taxon>
        <taxon>Spermatophyta</taxon>
        <taxon>Magnoliopsida</taxon>
        <taxon>eudicotyledons</taxon>
        <taxon>Gunneridae</taxon>
        <taxon>Pentapetalae</taxon>
        <taxon>asterids</taxon>
        <taxon>lamiids</taxon>
        <taxon>Solanales</taxon>
        <taxon>Solanaceae</taxon>
        <taxon>Solanoideae</taxon>
        <taxon>Solaneae</taxon>
        <taxon>Solanum</taxon>
    </lineage>
</organism>
<evidence type="ECO:0000313" key="1">
    <source>
        <dbReference type="EMBL" id="KAH0738545.1"/>
    </source>
</evidence>
<evidence type="ECO:0000313" key="2">
    <source>
        <dbReference type="Proteomes" id="UP000826656"/>
    </source>
</evidence>
<dbReference type="PANTHER" id="PTHR34427">
    <property type="entry name" value="DUF4283 DOMAIN PROTEIN"/>
    <property type="match status" value="1"/>
</dbReference>